<dbReference type="AlphaFoldDB" id="A0A2X3IVX8"/>
<protein>
    <submittedName>
        <fullName evidence="1">Uncharacterized protein</fullName>
    </submittedName>
</protein>
<evidence type="ECO:0000313" key="2">
    <source>
        <dbReference type="Proteomes" id="UP000251197"/>
    </source>
</evidence>
<dbReference type="Proteomes" id="UP000251197">
    <property type="component" value="Unassembled WGS sequence"/>
</dbReference>
<name>A0A2X3IVX8_9ENTR</name>
<accession>A0A2X3IVX8</accession>
<organism evidence="1 2">
    <name type="scientific">Cedecea neteri</name>
    <dbReference type="NCBI Taxonomy" id="158822"/>
    <lineage>
        <taxon>Bacteria</taxon>
        <taxon>Pseudomonadati</taxon>
        <taxon>Pseudomonadota</taxon>
        <taxon>Gammaproteobacteria</taxon>
        <taxon>Enterobacterales</taxon>
        <taxon>Enterobacteriaceae</taxon>
        <taxon>Cedecea</taxon>
    </lineage>
</organism>
<proteinExistence type="predicted"/>
<gene>
    <name evidence="1" type="ORF">NCTC12120_04479</name>
</gene>
<reference evidence="1 2" key="1">
    <citation type="submission" date="2018-06" db="EMBL/GenBank/DDBJ databases">
        <authorList>
            <consortium name="Pathogen Informatics"/>
            <person name="Doyle S."/>
        </authorList>
    </citation>
    <scope>NUCLEOTIDE SEQUENCE [LARGE SCALE GENOMIC DNA]</scope>
    <source>
        <strain evidence="1 2">NCTC12120</strain>
    </source>
</reference>
<evidence type="ECO:0000313" key="1">
    <source>
        <dbReference type="EMBL" id="SQC91326.1"/>
    </source>
</evidence>
<sequence length="60" mass="6276">MSVRQVFAAMNAGQTFGKGSYGQFIDTAGGNNIGSKLFPEMSGQVKYRAGDNQQSGLLSG</sequence>
<dbReference type="EMBL" id="UAVU01000007">
    <property type="protein sequence ID" value="SQC91326.1"/>
    <property type="molecule type" value="Genomic_DNA"/>
</dbReference>